<reference evidence="2" key="2">
    <citation type="submission" date="2023-07" db="EMBL/GenBank/DDBJ databases">
        <authorList>
            <person name="Jung D.-H."/>
        </authorList>
    </citation>
    <scope>NUCLEOTIDE SEQUENCE [LARGE SCALE GENOMIC DNA]</scope>
    <source>
        <strain evidence="2">JA-25</strain>
    </source>
</reference>
<sequence length="289" mass="32944">MPSYPTPFTLTYLAPGLYLHRIDLGTYASLWREQDFTFFFRDLTDQFARQGERIIHLWEDVERQKPAVVASRLAALQGQSIRIPGRLTQVRRIDKATATAFLDEHHLQPSLPGKIRYGLFLPERYYRILPPVGSFPADPSHTYLTNRPAGELLLAVATFAQPRSQIRDGLPHRSAELLRVASHVGTTVVGGLDKLLKTYLTNHPADDLMTYADRDWSDGASYRKLGFEQRGETAPQQFWLHPQEGIRHVPSRLPLPLNQTNVIELGYIPIYNTGSYKFVKISPHPRSLF</sequence>
<proteinExistence type="predicted"/>
<protein>
    <submittedName>
        <fullName evidence="1">Uncharacterized protein</fullName>
    </submittedName>
</protein>
<reference evidence="2" key="1">
    <citation type="submission" date="2019-09" db="EMBL/GenBank/DDBJ databases">
        <authorList>
            <person name="Jung D.-H."/>
        </authorList>
    </citation>
    <scope>NUCLEOTIDE SEQUENCE [LARGE SCALE GENOMIC DNA]</scope>
    <source>
        <strain evidence="2">JA-25</strain>
    </source>
</reference>
<gene>
    <name evidence="1" type="ORF">F7231_06050</name>
</gene>
<organism evidence="1 2">
    <name type="scientific">Fibrivirga algicola</name>
    <dbReference type="NCBI Taxonomy" id="2950420"/>
    <lineage>
        <taxon>Bacteria</taxon>
        <taxon>Pseudomonadati</taxon>
        <taxon>Bacteroidota</taxon>
        <taxon>Cytophagia</taxon>
        <taxon>Cytophagales</taxon>
        <taxon>Spirosomataceae</taxon>
        <taxon>Fibrivirga</taxon>
    </lineage>
</organism>
<accession>A0ABX0QF58</accession>
<evidence type="ECO:0000313" key="2">
    <source>
        <dbReference type="Proteomes" id="UP000606008"/>
    </source>
</evidence>
<evidence type="ECO:0000313" key="1">
    <source>
        <dbReference type="EMBL" id="NID09727.1"/>
    </source>
</evidence>
<comment type="caution">
    <text evidence="1">The sequence shown here is derived from an EMBL/GenBank/DDBJ whole genome shotgun (WGS) entry which is preliminary data.</text>
</comment>
<dbReference type="RefSeq" id="WP_085412387.1">
    <property type="nucleotide sequence ID" value="NZ_WAEL01000002.1"/>
</dbReference>
<dbReference type="Proteomes" id="UP000606008">
    <property type="component" value="Unassembled WGS sequence"/>
</dbReference>
<dbReference type="EMBL" id="WAEL01000002">
    <property type="protein sequence ID" value="NID09727.1"/>
    <property type="molecule type" value="Genomic_DNA"/>
</dbReference>
<keyword evidence="2" id="KW-1185">Reference proteome</keyword>
<name>A0ABX0QF58_9BACT</name>